<organism evidence="1 2">
    <name type="scientific">Ephemerocybe angulata</name>
    <dbReference type="NCBI Taxonomy" id="980116"/>
    <lineage>
        <taxon>Eukaryota</taxon>
        <taxon>Fungi</taxon>
        <taxon>Dikarya</taxon>
        <taxon>Basidiomycota</taxon>
        <taxon>Agaricomycotina</taxon>
        <taxon>Agaricomycetes</taxon>
        <taxon>Agaricomycetidae</taxon>
        <taxon>Agaricales</taxon>
        <taxon>Agaricineae</taxon>
        <taxon>Psathyrellaceae</taxon>
        <taxon>Ephemerocybe</taxon>
    </lineage>
</organism>
<dbReference type="InterPro" id="IPR027417">
    <property type="entry name" value="P-loop_NTPase"/>
</dbReference>
<accession>A0A8H5BQN0</accession>
<dbReference type="OrthoDB" id="8954335at2759"/>
<proteinExistence type="predicted"/>
<dbReference type="Proteomes" id="UP000541558">
    <property type="component" value="Unassembled WGS sequence"/>
</dbReference>
<reference evidence="1 2" key="1">
    <citation type="journal article" date="2020" name="ISME J.">
        <title>Uncovering the hidden diversity of litter-decomposition mechanisms in mushroom-forming fungi.</title>
        <authorList>
            <person name="Floudas D."/>
            <person name="Bentzer J."/>
            <person name="Ahren D."/>
            <person name="Johansson T."/>
            <person name="Persson P."/>
            <person name="Tunlid A."/>
        </authorList>
    </citation>
    <scope>NUCLEOTIDE SEQUENCE [LARGE SCALE GENOMIC DNA]</scope>
    <source>
        <strain evidence="1 2">CBS 175.51</strain>
    </source>
</reference>
<comment type="caution">
    <text evidence="1">The sequence shown here is derived from an EMBL/GenBank/DDBJ whole genome shotgun (WGS) entry which is preliminary data.</text>
</comment>
<name>A0A8H5BQN0_9AGAR</name>
<evidence type="ECO:0000313" key="2">
    <source>
        <dbReference type="Proteomes" id="UP000541558"/>
    </source>
</evidence>
<dbReference type="SUPFAM" id="SSF52540">
    <property type="entry name" value="P-loop containing nucleoside triphosphate hydrolases"/>
    <property type="match status" value="1"/>
</dbReference>
<sequence length="253" mass="28203">MLLAGNGNPQSSREALVSGNATGGTLENAEYPSVLEGTPRLKLNLWDTSGFAESDTGNVTAAHASQNMSKLLKETLKGRVGLLVFCIKGRPFRPIIKQLYDEVFNKTCQRNAPIILVVTGLENAMEREIWWDDNQMDFRRNNMTFKAHACITATRGRVIQEDSVPRRCVFDREYEESIEMVQTAIRQGLFDKGEGTQRSQLVSLPETKPLFHQDSKKKRCGFGPFSIASLLWRKRSADQRSASVKAAGCMGSV</sequence>
<dbReference type="Gene3D" id="3.40.50.300">
    <property type="entry name" value="P-loop containing nucleotide triphosphate hydrolases"/>
    <property type="match status" value="1"/>
</dbReference>
<keyword evidence="2" id="KW-1185">Reference proteome</keyword>
<gene>
    <name evidence="1" type="ORF">D9611_001005</name>
</gene>
<dbReference type="EMBL" id="JAACJK010000163">
    <property type="protein sequence ID" value="KAF5326557.1"/>
    <property type="molecule type" value="Genomic_DNA"/>
</dbReference>
<protein>
    <submittedName>
        <fullName evidence="1">Uncharacterized protein</fullName>
    </submittedName>
</protein>
<evidence type="ECO:0000313" key="1">
    <source>
        <dbReference type="EMBL" id="KAF5326557.1"/>
    </source>
</evidence>
<dbReference type="AlphaFoldDB" id="A0A8H5BQN0"/>